<reference evidence="3" key="1">
    <citation type="journal article" date="2014" name="Front. Microbiol.">
        <title>High frequency of phylogenetically diverse reductive dehalogenase-homologous genes in deep subseafloor sedimentary metagenomes.</title>
        <authorList>
            <person name="Kawai M."/>
            <person name="Futagami T."/>
            <person name="Toyoda A."/>
            <person name="Takaki Y."/>
            <person name="Nishi S."/>
            <person name="Hori S."/>
            <person name="Arai W."/>
            <person name="Tsubouchi T."/>
            <person name="Morono Y."/>
            <person name="Uchiyama I."/>
            <person name="Ito T."/>
            <person name="Fujiyama A."/>
            <person name="Inagaki F."/>
            <person name="Takami H."/>
        </authorList>
    </citation>
    <scope>NUCLEOTIDE SEQUENCE</scope>
    <source>
        <strain evidence="3">Expedition CK06-06</strain>
    </source>
</reference>
<dbReference type="EMBL" id="BARV01029112">
    <property type="protein sequence ID" value="GAI41282.1"/>
    <property type="molecule type" value="Genomic_DNA"/>
</dbReference>
<organism evidence="3">
    <name type="scientific">marine sediment metagenome</name>
    <dbReference type="NCBI Taxonomy" id="412755"/>
    <lineage>
        <taxon>unclassified sequences</taxon>
        <taxon>metagenomes</taxon>
        <taxon>ecological metagenomes</taxon>
    </lineage>
</organism>
<proteinExistence type="predicted"/>
<comment type="cofactor">
    <cofactor evidence="1">
        <name>pyridoxal 5'-phosphate</name>
        <dbReference type="ChEBI" id="CHEBI:597326"/>
    </cofactor>
</comment>
<feature type="non-terminal residue" evidence="3">
    <location>
        <position position="259"/>
    </location>
</feature>
<dbReference type="InterPro" id="IPR049704">
    <property type="entry name" value="Aminotrans_3_PPA_site"/>
</dbReference>
<keyword evidence="2" id="KW-0663">Pyridoxal phosphate</keyword>
<evidence type="ECO:0000313" key="3">
    <source>
        <dbReference type="EMBL" id="GAI41282.1"/>
    </source>
</evidence>
<dbReference type="PROSITE" id="PS00600">
    <property type="entry name" value="AA_TRANSFER_CLASS_3"/>
    <property type="match status" value="1"/>
</dbReference>
<comment type="caution">
    <text evidence="3">The sequence shown here is derived from an EMBL/GenBank/DDBJ whole genome shotgun (WGS) entry which is preliminary data.</text>
</comment>
<dbReference type="GO" id="GO:0042802">
    <property type="term" value="F:identical protein binding"/>
    <property type="evidence" value="ECO:0007669"/>
    <property type="project" value="TreeGrafter"/>
</dbReference>
<dbReference type="SUPFAM" id="SSF53383">
    <property type="entry name" value="PLP-dependent transferases"/>
    <property type="match status" value="1"/>
</dbReference>
<dbReference type="Gene3D" id="3.40.640.10">
    <property type="entry name" value="Type I PLP-dependent aspartate aminotransferase-like (Major domain)"/>
    <property type="match status" value="1"/>
</dbReference>
<dbReference type="GO" id="GO:0008483">
    <property type="term" value="F:transaminase activity"/>
    <property type="evidence" value="ECO:0007669"/>
    <property type="project" value="InterPro"/>
</dbReference>
<name>X1NB75_9ZZZZ</name>
<feature type="non-terminal residue" evidence="3">
    <location>
        <position position="1"/>
    </location>
</feature>
<dbReference type="GO" id="GO:0030170">
    <property type="term" value="F:pyridoxal phosphate binding"/>
    <property type="evidence" value="ECO:0007669"/>
    <property type="project" value="InterPro"/>
</dbReference>
<dbReference type="InterPro" id="IPR015424">
    <property type="entry name" value="PyrdxlP-dep_Trfase"/>
</dbReference>
<evidence type="ECO:0000256" key="2">
    <source>
        <dbReference type="ARBA" id="ARBA00022898"/>
    </source>
</evidence>
<dbReference type="InterPro" id="IPR015421">
    <property type="entry name" value="PyrdxlP-dep_Trfase_major"/>
</dbReference>
<dbReference type="CDD" id="cd00610">
    <property type="entry name" value="OAT_like"/>
    <property type="match status" value="1"/>
</dbReference>
<dbReference type="PANTHER" id="PTHR11986">
    <property type="entry name" value="AMINOTRANSFERASE CLASS III"/>
    <property type="match status" value="1"/>
</dbReference>
<protein>
    <recommendedName>
        <fullName evidence="4">Aspartate aminotransferase family protein</fullName>
    </recommendedName>
</protein>
<evidence type="ECO:0008006" key="4">
    <source>
        <dbReference type="Google" id="ProtNLM"/>
    </source>
</evidence>
<dbReference type="AlphaFoldDB" id="X1NB75"/>
<dbReference type="FunFam" id="3.40.640.10:FF:000004">
    <property type="entry name" value="Acetylornithine aminotransferase"/>
    <property type="match status" value="1"/>
</dbReference>
<gene>
    <name evidence="3" type="ORF">S06H3_46484</name>
</gene>
<dbReference type="Pfam" id="PF00202">
    <property type="entry name" value="Aminotran_3"/>
    <property type="match status" value="1"/>
</dbReference>
<dbReference type="InterPro" id="IPR005814">
    <property type="entry name" value="Aminotrans_3"/>
</dbReference>
<sequence length="259" mass="28434">VNQVNHGLLHNYCFPSELRARLVEKLSKLAPEGLDKVFLLTTGSEAAECAIKLAQTWGQEIEGNKKIGIISFEGAFHGRTLGAQMIGGIPSLKSWIVNLDPNFHQVPFPGDFRCEDRSFGLFEKTLEKKGVTPDQIAGVISETYQGGGACFMPKEYVKKLAQWCKENRVLLIFDEIQAGFGRTGKMFGFEHYEVIPDLICCGKGITSSLPLSTVIGRKEVMDLYPPGSMTSTHTGNPVCVAAALANLEIIERENLAQRA</sequence>
<dbReference type="InterPro" id="IPR050103">
    <property type="entry name" value="Class-III_PLP-dep_AT"/>
</dbReference>
<accession>X1NB75</accession>
<evidence type="ECO:0000256" key="1">
    <source>
        <dbReference type="ARBA" id="ARBA00001933"/>
    </source>
</evidence>